<proteinExistence type="predicted"/>
<evidence type="ECO:0000256" key="5">
    <source>
        <dbReference type="NCBIfam" id="TIGR01378"/>
    </source>
</evidence>
<dbReference type="GO" id="GO:0009229">
    <property type="term" value="P:thiamine diphosphate biosynthetic process"/>
    <property type="evidence" value="ECO:0007669"/>
    <property type="project" value="InterPro"/>
</dbReference>
<dbReference type="EC" id="2.7.6.2" evidence="5"/>
<dbReference type="InterPro" id="IPR007373">
    <property type="entry name" value="Thiamin_PyroPKinase_B1-bd"/>
</dbReference>
<dbReference type="SUPFAM" id="SSF63862">
    <property type="entry name" value="Thiamin pyrophosphokinase, substrate-binding domain"/>
    <property type="match status" value="1"/>
</dbReference>
<feature type="domain" description="Thiamin pyrophosphokinase thiamin-binding" evidence="6">
    <location>
        <begin position="148"/>
        <end position="205"/>
    </location>
</feature>
<dbReference type="AlphaFoldDB" id="A0A6J4QNX1"/>
<dbReference type="InterPro" id="IPR036759">
    <property type="entry name" value="TPK_catalytic_sf"/>
</dbReference>
<dbReference type="InterPro" id="IPR036371">
    <property type="entry name" value="TPK_B1-bd_sf"/>
</dbReference>
<dbReference type="InterPro" id="IPR053149">
    <property type="entry name" value="TPK"/>
</dbReference>
<organism evidence="7">
    <name type="scientific">uncultured Rubrobacteraceae bacterium</name>
    <dbReference type="NCBI Taxonomy" id="349277"/>
    <lineage>
        <taxon>Bacteria</taxon>
        <taxon>Bacillati</taxon>
        <taxon>Actinomycetota</taxon>
        <taxon>Rubrobacteria</taxon>
        <taxon>Rubrobacterales</taxon>
        <taxon>Rubrobacteraceae</taxon>
        <taxon>environmental samples</taxon>
    </lineage>
</organism>
<dbReference type="GO" id="GO:0005524">
    <property type="term" value="F:ATP binding"/>
    <property type="evidence" value="ECO:0007669"/>
    <property type="project" value="UniProtKB-KW"/>
</dbReference>
<evidence type="ECO:0000256" key="2">
    <source>
        <dbReference type="ARBA" id="ARBA00022741"/>
    </source>
</evidence>
<evidence type="ECO:0000256" key="3">
    <source>
        <dbReference type="ARBA" id="ARBA00022777"/>
    </source>
</evidence>
<dbReference type="Pfam" id="PF04263">
    <property type="entry name" value="TPK_catalytic"/>
    <property type="match status" value="1"/>
</dbReference>
<protein>
    <recommendedName>
        <fullName evidence="5">Thiamine diphosphokinase</fullName>
        <ecNumber evidence="5">2.7.6.2</ecNumber>
    </recommendedName>
</protein>
<dbReference type="GO" id="GO:0016301">
    <property type="term" value="F:kinase activity"/>
    <property type="evidence" value="ECO:0007669"/>
    <property type="project" value="UniProtKB-KW"/>
</dbReference>
<dbReference type="SMART" id="SM00983">
    <property type="entry name" value="TPK_B1_binding"/>
    <property type="match status" value="1"/>
</dbReference>
<dbReference type="PANTHER" id="PTHR41299">
    <property type="entry name" value="THIAMINE PYROPHOSPHOKINASE"/>
    <property type="match status" value="1"/>
</dbReference>
<dbReference type="SUPFAM" id="SSF63999">
    <property type="entry name" value="Thiamin pyrophosphokinase, catalytic domain"/>
    <property type="match status" value="1"/>
</dbReference>
<evidence type="ECO:0000259" key="6">
    <source>
        <dbReference type="SMART" id="SM00983"/>
    </source>
</evidence>
<dbReference type="EMBL" id="CADCUW010000586">
    <property type="protein sequence ID" value="CAA9450521.1"/>
    <property type="molecule type" value="Genomic_DNA"/>
</dbReference>
<keyword evidence="4" id="KW-0067">ATP-binding</keyword>
<dbReference type="InterPro" id="IPR007371">
    <property type="entry name" value="TPK_catalytic"/>
</dbReference>
<dbReference type="NCBIfam" id="TIGR01378">
    <property type="entry name" value="thi_PPkinase"/>
    <property type="match status" value="1"/>
</dbReference>
<keyword evidence="1 7" id="KW-0808">Transferase</keyword>
<dbReference type="GO" id="GO:0006772">
    <property type="term" value="P:thiamine metabolic process"/>
    <property type="evidence" value="ECO:0007669"/>
    <property type="project" value="UniProtKB-UniRule"/>
</dbReference>
<dbReference type="CDD" id="cd07995">
    <property type="entry name" value="TPK"/>
    <property type="match status" value="1"/>
</dbReference>
<reference evidence="7" key="1">
    <citation type="submission" date="2020-02" db="EMBL/GenBank/DDBJ databases">
        <authorList>
            <person name="Meier V. D."/>
        </authorList>
    </citation>
    <scope>NUCLEOTIDE SEQUENCE</scope>
    <source>
        <strain evidence="7">AVDCRST_MAG01</strain>
    </source>
</reference>
<evidence type="ECO:0000256" key="1">
    <source>
        <dbReference type="ARBA" id="ARBA00022679"/>
    </source>
</evidence>
<dbReference type="InterPro" id="IPR006282">
    <property type="entry name" value="Thi_PPkinase"/>
</dbReference>
<name>A0A6J4QNX1_9ACTN</name>
<evidence type="ECO:0000313" key="7">
    <source>
        <dbReference type="EMBL" id="CAA9450521.1"/>
    </source>
</evidence>
<dbReference type="GO" id="GO:0004788">
    <property type="term" value="F:thiamine diphosphokinase activity"/>
    <property type="evidence" value="ECO:0007669"/>
    <property type="project" value="UniProtKB-UniRule"/>
</dbReference>
<dbReference type="Gene3D" id="3.40.50.10240">
    <property type="entry name" value="Thiamin pyrophosphokinase, catalytic domain"/>
    <property type="match status" value="1"/>
</dbReference>
<keyword evidence="3 7" id="KW-0418">Kinase</keyword>
<dbReference type="GO" id="GO:0030975">
    <property type="term" value="F:thiamine binding"/>
    <property type="evidence" value="ECO:0007669"/>
    <property type="project" value="InterPro"/>
</dbReference>
<keyword evidence="2" id="KW-0547">Nucleotide-binding</keyword>
<dbReference type="PANTHER" id="PTHR41299:SF1">
    <property type="entry name" value="THIAMINE PYROPHOSPHOKINASE"/>
    <property type="match status" value="1"/>
</dbReference>
<accession>A0A6J4QNX1</accession>
<feature type="non-terminal residue" evidence="7">
    <location>
        <position position="227"/>
    </location>
</feature>
<sequence>MRAAVFLNGWPDPPGLMRRVAGRADLVVAADGGALHALSAGIVPDLVVGDMDSLGEEGTRRVEERGASLERHPAKKDKMDGHLAVLAARGSGATDLDFLCATGGRPDAVFALPHLLLAAERMGGRATVVARWGEMFVVENGSRILGGGAGEGVSVFPVSGAAEGVTLEGFEYPLEGARIEAGDTLGFHNELLGGEARVDVKRGALFVIHTTERDEARMMPGGGGEAI</sequence>
<gene>
    <name evidence="7" type="ORF">AVDCRST_MAG01-01-4512</name>
</gene>
<dbReference type="Pfam" id="PF04265">
    <property type="entry name" value="TPK_B1_binding"/>
    <property type="match status" value="1"/>
</dbReference>
<evidence type="ECO:0000256" key="4">
    <source>
        <dbReference type="ARBA" id="ARBA00022840"/>
    </source>
</evidence>